<evidence type="ECO:0000256" key="11">
    <source>
        <dbReference type="SAM" id="Phobius"/>
    </source>
</evidence>
<dbReference type="Pfam" id="PF00535">
    <property type="entry name" value="Glycos_transf_2"/>
    <property type="match status" value="1"/>
</dbReference>
<dbReference type="Proteomes" id="UP000006023">
    <property type="component" value="Unassembled WGS sequence"/>
</dbReference>
<evidence type="ECO:0000313" key="13">
    <source>
        <dbReference type="EMBL" id="GAB04101.1"/>
    </source>
</evidence>
<dbReference type="AlphaFoldDB" id="G7GKH6"/>
<gene>
    <name evidence="13" type="ORF">GOAMR_12_00270</name>
</gene>
<dbReference type="GO" id="GO:0005886">
    <property type="term" value="C:plasma membrane"/>
    <property type="evidence" value="ECO:0007669"/>
    <property type="project" value="UniProtKB-SubCell"/>
</dbReference>
<evidence type="ECO:0000256" key="8">
    <source>
        <dbReference type="ARBA" id="ARBA00038120"/>
    </source>
</evidence>
<evidence type="ECO:0000256" key="1">
    <source>
        <dbReference type="ARBA" id="ARBA00004236"/>
    </source>
</evidence>
<evidence type="ECO:0000256" key="3">
    <source>
        <dbReference type="ARBA" id="ARBA00022676"/>
    </source>
</evidence>
<keyword evidence="11" id="KW-0812">Transmembrane</keyword>
<feature type="transmembrane region" description="Helical" evidence="11">
    <location>
        <begin position="278"/>
        <end position="295"/>
    </location>
</feature>
<comment type="caution">
    <text evidence="13">The sequence shown here is derived from an EMBL/GenBank/DDBJ whole genome shotgun (WGS) entry which is preliminary data.</text>
</comment>
<comment type="similarity">
    <text evidence="8">Belongs to the glycosyltransferase 2 family. CrtQ subfamily.</text>
</comment>
<feature type="region of interest" description="Disordered" evidence="10">
    <location>
        <begin position="1"/>
        <end position="36"/>
    </location>
</feature>
<dbReference type="InterPro" id="IPR001173">
    <property type="entry name" value="Glyco_trans_2-like"/>
</dbReference>
<proteinExistence type="inferred from homology"/>
<evidence type="ECO:0000259" key="12">
    <source>
        <dbReference type="Pfam" id="PF00535"/>
    </source>
</evidence>
<dbReference type="PANTHER" id="PTHR43646">
    <property type="entry name" value="GLYCOSYLTRANSFERASE"/>
    <property type="match status" value="1"/>
</dbReference>
<protein>
    <recommendedName>
        <fullName evidence="9">4,4'-diaponeurosporenoate glycosyltransferase</fullName>
    </recommendedName>
</protein>
<dbReference type="GO" id="GO:0016757">
    <property type="term" value="F:glycosyltransferase activity"/>
    <property type="evidence" value="ECO:0007669"/>
    <property type="project" value="UniProtKB-KW"/>
</dbReference>
<comment type="pathway">
    <text evidence="7">Carotenoid biosynthesis; staphyloxanthin biosynthesis; staphyloxanthin from farnesyl diphosphate: step 4/5.</text>
</comment>
<evidence type="ECO:0000256" key="7">
    <source>
        <dbReference type="ARBA" id="ARBA00037904"/>
    </source>
</evidence>
<dbReference type="Gene3D" id="3.90.550.10">
    <property type="entry name" value="Spore Coat Polysaccharide Biosynthesis Protein SpsA, Chain A"/>
    <property type="match status" value="1"/>
</dbReference>
<keyword evidence="5 11" id="KW-0472">Membrane</keyword>
<keyword evidence="3" id="KW-0328">Glycosyltransferase</keyword>
<dbReference type="EMBL" id="BAED01000012">
    <property type="protein sequence ID" value="GAB04101.1"/>
    <property type="molecule type" value="Genomic_DNA"/>
</dbReference>
<evidence type="ECO:0000256" key="10">
    <source>
        <dbReference type="SAM" id="MobiDB-lite"/>
    </source>
</evidence>
<comment type="function">
    <text evidence="6">Catalyzes the glycosylation of 4,4'-diaponeurosporenoate, i.e. the esterification of glucose at the C1'' position with the carboxyl group of 4,4'-diaponeurosporenic acid, to form glycosyl-4,4'-diaponeurosporenoate. This is a step in the biosynthesis of staphyloxanthin, an orange pigment present in most staphylococci strains.</text>
</comment>
<reference evidence="13 14" key="1">
    <citation type="submission" date="2011-11" db="EMBL/GenBank/DDBJ databases">
        <title>Whole genome shotgun sequence of Gordonia amarae NBRC 15530.</title>
        <authorList>
            <person name="Takarada H."/>
            <person name="Hosoyama A."/>
            <person name="Tsuchikane K."/>
            <person name="Katsumata H."/>
            <person name="Yamazaki S."/>
            <person name="Fujita N."/>
        </authorList>
    </citation>
    <scope>NUCLEOTIDE SEQUENCE [LARGE SCALE GENOMIC DNA]</scope>
    <source>
        <strain evidence="13 14">NBRC 15530</strain>
    </source>
</reference>
<sequence>MTATVPDTPVSDSPVTVRPVPQAGAPEVTTQPEPRRPRLSVVVPAYNEAGVLGECLARLTAQSEHIAEIIVVDNNSTDDGMRIVAGVMAEHPSVRIVHETSQGLVHARNAGLDAATGDIIARIDADTRVPEHWARTVVDFFAADTGGTWAALCGRGEAYGIPFSGRFDKWKIALHPLSRGKASTVTQAPEPSDVPVLYGSNMILRRDTWQAIRTRVSMRRDVFEDVDMGLCVRETGGRNAFLASITVGVSPRRMETGVASFVRYMSCLPRTFLLHKQFGLALGAAVVYLPAITVLHTGRLLLLRSYDTESGTFAVTNILRERTDRIIP</sequence>
<feature type="domain" description="Glycosyltransferase 2-like" evidence="12">
    <location>
        <begin position="40"/>
        <end position="152"/>
    </location>
</feature>
<keyword evidence="2" id="KW-1003">Cell membrane</keyword>
<evidence type="ECO:0000313" key="14">
    <source>
        <dbReference type="Proteomes" id="UP000006023"/>
    </source>
</evidence>
<feature type="compositionally biased region" description="Polar residues" evidence="10">
    <location>
        <begin position="1"/>
        <end position="14"/>
    </location>
</feature>
<dbReference type="SUPFAM" id="SSF53448">
    <property type="entry name" value="Nucleotide-diphospho-sugar transferases"/>
    <property type="match status" value="1"/>
</dbReference>
<keyword evidence="11" id="KW-1133">Transmembrane helix</keyword>
<accession>G7GKH6</accession>
<dbReference type="CDD" id="cd00761">
    <property type="entry name" value="Glyco_tranf_GTA_type"/>
    <property type="match status" value="1"/>
</dbReference>
<dbReference type="STRING" id="1075090.GOAMR_12_00270"/>
<organism evidence="13 14">
    <name type="scientific">Gordonia amarae NBRC 15530</name>
    <dbReference type="NCBI Taxonomy" id="1075090"/>
    <lineage>
        <taxon>Bacteria</taxon>
        <taxon>Bacillati</taxon>
        <taxon>Actinomycetota</taxon>
        <taxon>Actinomycetes</taxon>
        <taxon>Mycobacteriales</taxon>
        <taxon>Gordoniaceae</taxon>
        <taxon>Gordonia</taxon>
    </lineage>
</organism>
<dbReference type="eggNOG" id="COG1216">
    <property type="taxonomic scope" value="Bacteria"/>
</dbReference>
<keyword evidence="4 13" id="KW-0808">Transferase</keyword>
<dbReference type="PANTHER" id="PTHR43646:SF2">
    <property type="entry name" value="GLYCOSYLTRANSFERASE 2-LIKE DOMAIN-CONTAINING PROTEIN"/>
    <property type="match status" value="1"/>
</dbReference>
<keyword evidence="14" id="KW-1185">Reference proteome</keyword>
<comment type="subcellular location">
    <subcellularLocation>
        <location evidence="1">Cell membrane</location>
    </subcellularLocation>
</comment>
<evidence type="ECO:0000256" key="6">
    <source>
        <dbReference type="ARBA" id="ARBA00037281"/>
    </source>
</evidence>
<dbReference type="InterPro" id="IPR029044">
    <property type="entry name" value="Nucleotide-diphossugar_trans"/>
</dbReference>
<evidence type="ECO:0000256" key="4">
    <source>
        <dbReference type="ARBA" id="ARBA00022679"/>
    </source>
</evidence>
<evidence type="ECO:0000256" key="5">
    <source>
        <dbReference type="ARBA" id="ARBA00023136"/>
    </source>
</evidence>
<name>G7GKH6_9ACTN</name>
<evidence type="ECO:0000256" key="2">
    <source>
        <dbReference type="ARBA" id="ARBA00022475"/>
    </source>
</evidence>
<evidence type="ECO:0000256" key="9">
    <source>
        <dbReference type="ARBA" id="ARBA00040345"/>
    </source>
</evidence>